<dbReference type="GO" id="GO:0005524">
    <property type="term" value="F:ATP binding"/>
    <property type="evidence" value="ECO:0007669"/>
    <property type="project" value="UniProtKB-UniRule"/>
</dbReference>
<protein>
    <recommendedName>
        <fullName evidence="8">Iron-sulfur cluster carrier protein</fullName>
    </recommendedName>
</protein>
<evidence type="ECO:0000256" key="7">
    <source>
        <dbReference type="ARBA" id="ARBA00023014"/>
    </source>
</evidence>
<evidence type="ECO:0000256" key="8">
    <source>
        <dbReference type="HAMAP-Rule" id="MF_02040"/>
    </source>
</evidence>
<sequence>MLAREDILNALKDVVDPEIGINIVDLGMVKGVKIDDGKVTIDVNLTVAGCPLHSTIKQDIVDAVRGIDGVKEVEVNFGVMSQEEREELTRKLHPQKEFQFQSARVIAVGSGKGGVGKSTVTVNLAIALAKQGYKVGLIDADIVGFSVSRMMGISGKRPMVIGEDTILPLEVHGIKVISMGSFADEDTPIIWRGPLLAGALEQFLNDVLWGDLDFLLLDLPPGTGDIPLTVMQKIPHAELILVTTPQAAASHVAGRLAFMAQKTQIKLLGIIENMAYFECPNCGEKHYIFGKGATEELAEELKTRILGSIPLDVKVRERSDEGRPIALDDEPVAYIYQDIAKRIAELK</sequence>
<dbReference type="InterPro" id="IPR000808">
    <property type="entry name" value="Mrp-like_CS"/>
</dbReference>
<dbReference type="InterPro" id="IPR034904">
    <property type="entry name" value="FSCA_dom_sf"/>
</dbReference>
<dbReference type="SUPFAM" id="SSF117916">
    <property type="entry name" value="Fe-S cluster assembly (FSCA) domain-like"/>
    <property type="match status" value="1"/>
</dbReference>
<dbReference type="GO" id="GO:0051539">
    <property type="term" value="F:4 iron, 4 sulfur cluster binding"/>
    <property type="evidence" value="ECO:0007669"/>
    <property type="project" value="TreeGrafter"/>
</dbReference>
<proteinExistence type="inferred from homology"/>
<dbReference type="CDD" id="cd02037">
    <property type="entry name" value="Mrp_NBP35"/>
    <property type="match status" value="1"/>
</dbReference>
<keyword evidence="8" id="KW-0378">Hydrolase</keyword>
<evidence type="ECO:0000256" key="6">
    <source>
        <dbReference type="ARBA" id="ARBA00023004"/>
    </source>
</evidence>
<dbReference type="PANTHER" id="PTHR42961">
    <property type="entry name" value="IRON-SULFUR PROTEIN NUBPL"/>
    <property type="match status" value="1"/>
</dbReference>
<dbReference type="AlphaFoldDB" id="A0A1M5DMC8"/>
<dbReference type="InterPro" id="IPR033756">
    <property type="entry name" value="YlxH/NBP35"/>
</dbReference>
<dbReference type="Gene3D" id="3.30.300.130">
    <property type="entry name" value="Fe-S cluster assembly (FSCA)"/>
    <property type="match status" value="1"/>
</dbReference>
<dbReference type="GO" id="GO:0140663">
    <property type="term" value="F:ATP-dependent FeS chaperone activity"/>
    <property type="evidence" value="ECO:0007669"/>
    <property type="project" value="InterPro"/>
</dbReference>
<accession>A0A1M5DMC8</accession>
<dbReference type="Proteomes" id="UP000184088">
    <property type="component" value="Unassembled WGS sequence"/>
</dbReference>
<dbReference type="EMBL" id="FQVH01000037">
    <property type="protein sequence ID" value="SHF68034.1"/>
    <property type="molecule type" value="Genomic_DNA"/>
</dbReference>
<name>A0A1M5DMC8_9THEO</name>
<feature type="binding site" evidence="8">
    <location>
        <begin position="111"/>
        <end position="118"/>
    </location>
    <ligand>
        <name>ATP</name>
        <dbReference type="ChEBI" id="CHEBI:30616"/>
    </ligand>
</feature>
<evidence type="ECO:0000313" key="11">
    <source>
        <dbReference type="Proteomes" id="UP000184088"/>
    </source>
</evidence>
<dbReference type="HAMAP" id="MF_02040">
    <property type="entry name" value="Mrp_NBP35"/>
    <property type="match status" value="1"/>
</dbReference>
<dbReference type="Pfam" id="PF10609">
    <property type="entry name" value="ParA"/>
    <property type="match status" value="1"/>
</dbReference>
<dbReference type="GO" id="GO:0016226">
    <property type="term" value="P:iron-sulfur cluster assembly"/>
    <property type="evidence" value="ECO:0007669"/>
    <property type="project" value="InterPro"/>
</dbReference>
<comment type="similarity">
    <text evidence="1">In the N-terminal section; belongs to the MIP18 family.</text>
</comment>
<evidence type="ECO:0000256" key="2">
    <source>
        <dbReference type="ARBA" id="ARBA00008205"/>
    </source>
</evidence>
<dbReference type="InterPro" id="IPR019591">
    <property type="entry name" value="Mrp/NBP35_ATP-bd"/>
</dbReference>
<dbReference type="RefSeq" id="WP_073345676.1">
    <property type="nucleotide sequence ID" value="NZ_FQVH01000037.1"/>
</dbReference>
<keyword evidence="3 8" id="KW-0479">Metal-binding</keyword>
<evidence type="ECO:0000313" key="10">
    <source>
        <dbReference type="EMBL" id="SHF68034.1"/>
    </source>
</evidence>
<dbReference type="PROSITE" id="PS01215">
    <property type="entry name" value="MRP"/>
    <property type="match status" value="1"/>
</dbReference>
<comment type="similarity">
    <text evidence="8">Belongs to the Mrp/NBP35 ATP-binding proteins family.</text>
</comment>
<keyword evidence="4 8" id="KW-0547">Nucleotide-binding</keyword>
<dbReference type="FunFam" id="3.40.50.300:FF:001119">
    <property type="entry name" value="Iron-sulfur cluster carrier protein"/>
    <property type="match status" value="1"/>
</dbReference>
<evidence type="ECO:0000256" key="3">
    <source>
        <dbReference type="ARBA" id="ARBA00022723"/>
    </source>
</evidence>
<dbReference type="InterPro" id="IPR027417">
    <property type="entry name" value="P-loop_NTPase"/>
</dbReference>
<reference evidence="10 11" key="1">
    <citation type="submission" date="2016-11" db="EMBL/GenBank/DDBJ databases">
        <authorList>
            <person name="Jaros S."/>
            <person name="Januszkiewicz K."/>
            <person name="Wedrychowicz H."/>
        </authorList>
    </citation>
    <scope>NUCLEOTIDE SEQUENCE [LARGE SCALE GENOMIC DNA]</scope>
    <source>
        <strain evidence="10 11">DSM 17918</strain>
    </source>
</reference>
<gene>
    <name evidence="10" type="ORF">SAMN02746089_02373</name>
</gene>
<organism evidence="10 11">
    <name type="scientific">Caldanaerobius fijiensis DSM 17918</name>
    <dbReference type="NCBI Taxonomy" id="1121256"/>
    <lineage>
        <taxon>Bacteria</taxon>
        <taxon>Bacillati</taxon>
        <taxon>Bacillota</taxon>
        <taxon>Clostridia</taxon>
        <taxon>Thermoanaerobacterales</taxon>
        <taxon>Thermoanaerobacteraceae</taxon>
        <taxon>Caldanaerobius</taxon>
    </lineage>
</organism>
<dbReference type="OrthoDB" id="9809679at2"/>
<evidence type="ECO:0000259" key="9">
    <source>
        <dbReference type="Pfam" id="PF01883"/>
    </source>
</evidence>
<dbReference type="Gene3D" id="3.40.50.300">
    <property type="entry name" value="P-loop containing nucleotide triphosphate hydrolases"/>
    <property type="match status" value="1"/>
</dbReference>
<dbReference type="STRING" id="1121256.SAMN02746089_02373"/>
<feature type="domain" description="MIP18 family-like" evidence="9">
    <location>
        <begin position="4"/>
        <end position="75"/>
    </location>
</feature>
<dbReference type="Pfam" id="PF01883">
    <property type="entry name" value="FeS_assembly_P"/>
    <property type="match status" value="1"/>
</dbReference>
<keyword evidence="7 8" id="KW-0411">Iron-sulfur</keyword>
<dbReference type="PANTHER" id="PTHR42961:SF2">
    <property type="entry name" value="IRON-SULFUR PROTEIN NUBPL"/>
    <property type="match status" value="1"/>
</dbReference>
<evidence type="ECO:0000256" key="5">
    <source>
        <dbReference type="ARBA" id="ARBA00022840"/>
    </source>
</evidence>
<evidence type="ECO:0000256" key="1">
    <source>
        <dbReference type="ARBA" id="ARBA00007352"/>
    </source>
</evidence>
<dbReference type="GO" id="GO:0046872">
    <property type="term" value="F:metal ion binding"/>
    <property type="evidence" value="ECO:0007669"/>
    <property type="project" value="UniProtKB-KW"/>
</dbReference>
<dbReference type="InterPro" id="IPR044304">
    <property type="entry name" value="NUBPL-like"/>
</dbReference>
<comment type="similarity">
    <text evidence="2">In the C-terminal section; belongs to the Mrp/NBP35 ATP-binding proteins family.</text>
</comment>
<dbReference type="SUPFAM" id="SSF52540">
    <property type="entry name" value="P-loop containing nucleoside triphosphate hydrolases"/>
    <property type="match status" value="1"/>
</dbReference>
<dbReference type="GO" id="GO:0016887">
    <property type="term" value="F:ATP hydrolysis activity"/>
    <property type="evidence" value="ECO:0007669"/>
    <property type="project" value="UniProtKB-UniRule"/>
</dbReference>
<evidence type="ECO:0000256" key="4">
    <source>
        <dbReference type="ARBA" id="ARBA00022741"/>
    </source>
</evidence>
<keyword evidence="11" id="KW-1185">Reference proteome</keyword>
<keyword evidence="6 8" id="KW-0408">Iron</keyword>
<dbReference type="InterPro" id="IPR002744">
    <property type="entry name" value="MIP18-like"/>
</dbReference>
<comment type="subunit">
    <text evidence="8">Homodimer.</text>
</comment>
<keyword evidence="5 8" id="KW-0067">ATP-binding</keyword>
<comment type="function">
    <text evidence="8">Binds and transfers iron-sulfur (Fe-S) clusters to target apoproteins. Can hydrolyze ATP.</text>
</comment>